<dbReference type="RefSeq" id="XP_064665228.1">
    <property type="nucleotide sequence ID" value="XM_064818239.1"/>
</dbReference>
<dbReference type="InterPro" id="IPR027417">
    <property type="entry name" value="P-loop_NTPase"/>
</dbReference>
<gene>
    <name evidence="4" type="ORF">N656DRAFT_802423</name>
</gene>
<feature type="domain" description="NWD NACHT-NTPase N-terminal" evidence="2">
    <location>
        <begin position="73"/>
        <end position="289"/>
    </location>
</feature>
<dbReference type="PANTHER" id="PTHR10039">
    <property type="entry name" value="AMELOGENIN"/>
    <property type="match status" value="1"/>
</dbReference>
<reference evidence="4" key="1">
    <citation type="journal article" date="2023" name="Mol. Phylogenet. Evol.">
        <title>Genome-scale phylogeny and comparative genomics of the fungal order Sordariales.</title>
        <authorList>
            <person name="Hensen N."/>
            <person name="Bonometti L."/>
            <person name="Westerberg I."/>
            <person name="Brannstrom I.O."/>
            <person name="Guillou S."/>
            <person name="Cros-Aarteil S."/>
            <person name="Calhoun S."/>
            <person name="Haridas S."/>
            <person name="Kuo A."/>
            <person name="Mondo S."/>
            <person name="Pangilinan J."/>
            <person name="Riley R."/>
            <person name="LaButti K."/>
            <person name="Andreopoulos B."/>
            <person name="Lipzen A."/>
            <person name="Chen C."/>
            <person name="Yan M."/>
            <person name="Daum C."/>
            <person name="Ng V."/>
            <person name="Clum A."/>
            <person name="Steindorff A."/>
            <person name="Ohm R.A."/>
            <person name="Martin F."/>
            <person name="Silar P."/>
            <person name="Natvig D.O."/>
            <person name="Lalanne C."/>
            <person name="Gautier V."/>
            <person name="Ament-Velasquez S.L."/>
            <person name="Kruys A."/>
            <person name="Hutchinson M.I."/>
            <person name="Powell A.J."/>
            <person name="Barry K."/>
            <person name="Miller A.N."/>
            <person name="Grigoriev I.V."/>
            <person name="Debuchy R."/>
            <person name="Gladieux P."/>
            <person name="Hiltunen Thoren M."/>
            <person name="Johannesson H."/>
        </authorList>
    </citation>
    <scope>NUCLEOTIDE SEQUENCE</scope>
    <source>
        <strain evidence="4">CBS 508.74</strain>
    </source>
</reference>
<dbReference type="Pfam" id="PF24883">
    <property type="entry name" value="NPHP3_N"/>
    <property type="match status" value="1"/>
</dbReference>
<protein>
    <recommendedName>
        <fullName evidence="6">NACHT domain-containing protein</fullName>
    </recommendedName>
</protein>
<evidence type="ECO:0000313" key="4">
    <source>
        <dbReference type="EMBL" id="KAK4107658.1"/>
    </source>
</evidence>
<dbReference type="Gene3D" id="3.40.50.300">
    <property type="entry name" value="P-loop containing nucleotide triphosphate hydrolases"/>
    <property type="match status" value="1"/>
</dbReference>
<sequence>MSFREFVKRHLRKLRCGRVGRSGKPIADGNGALKLDTIKAAAAALSVAPSQDTEGCLRASPTGSDTWEDIAPQSLWSQAYNRLDKNLVERYQALLLDEFSPTIPTSPDSDMPTSSSHDQSCNLEYVIRYGQEQMAEIVDQLAIRTPHQARFNDMMERGQERTKRKMTFHIGRYKINLENQVARVAEFLVEEARKSGFDYVTARMEFYLSLEPRLFPKGRLAAGIPEELCVALQKDVLDLYELIHAFQFESVLHLHQSRWRAIRHDLRDIKRWDESLSKVKVAENILERDLRKISDVLLREQLETLDKGTRELSETMRMLLTVTERTLQTNERQAHIQEDLLQSSRLTNELLGEIRLRTEPGALHDTKERECQQGTRTSIFRLIHEWIETTESPVIFWLNGPAGSGKSIIARTVAYEFSERKILGASYFFDDRSGRNRWELFFPTIASQFVATVPSYLTSLGNCLRRLGNPREQAENIHSKALEVQFQRLIREPLAEMPSSQTEISTRIIVVDCLDECKDDNNVRLVCGLLSQLEELRTVRLRVLLTSRSAYHIANSFRKVSHRSLSLLDFSDETKSDISAFLEKRLAKVKEDAGFLENTVWPNRNDLQRLLTLATTPTPLFIYAATLRRFVNDGTDSPKLN</sequence>
<name>A0AAN6QCJ2_9PEZI</name>
<dbReference type="InterPro" id="IPR031359">
    <property type="entry name" value="NACHT_N"/>
</dbReference>
<dbReference type="AlphaFoldDB" id="A0AAN6QCJ2"/>
<comment type="caution">
    <text evidence="4">The sequence shown here is derived from an EMBL/GenBank/DDBJ whole genome shotgun (WGS) entry which is preliminary data.</text>
</comment>
<feature type="domain" description="Nephrocystin 3-like N-terminal" evidence="3">
    <location>
        <begin position="383"/>
        <end position="548"/>
    </location>
</feature>
<dbReference type="InterPro" id="IPR056884">
    <property type="entry name" value="NPHP3-like_N"/>
</dbReference>
<evidence type="ECO:0008006" key="6">
    <source>
        <dbReference type="Google" id="ProtNLM"/>
    </source>
</evidence>
<keyword evidence="1" id="KW-0677">Repeat</keyword>
<organism evidence="4 5">
    <name type="scientific">Canariomyces notabilis</name>
    <dbReference type="NCBI Taxonomy" id="2074819"/>
    <lineage>
        <taxon>Eukaryota</taxon>
        <taxon>Fungi</taxon>
        <taxon>Dikarya</taxon>
        <taxon>Ascomycota</taxon>
        <taxon>Pezizomycotina</taxon>
        <taxon>Sordariomycetes</taxon>
        <taxon>Sordariomycetidae</taxon>
        <taxon>Sordariales</taxon>
        <taxon>Chaetomiaceae</taxon>
        <taxon>Canariomyces</taxon>
    </lineage>
</organism>
<proteinExistence type="predicted"/>
<reference evidence="4" key="2">
    <citation type="submission" date="2023-05" db="EMBL/GenBank/DDBJ databases">
        <authorList>
            <consortium name="Lawrence Berkeley National Laboratory"/>
            <person name="Steindorff A."/>
            <person name="Hensen N."/>
            <person name="Bonometti L."/>
            <person name="Westerberg I."/>
            <person name="Brannstrom I.O."/>
            <person name="Guillou S."/>
            <person name="Cros-Aarteil S."/>
            <person name="Calhoun S."/>
            <person name="Haridas S."/>
            <person name="Kuo A."/>
            <person name="Mondo S."/>
            <person name="Pangilinan J."/>
            <person name="Riley R."/>
            <person name="Labutti K."/>
            <person name="Andreopoulos B."/>
            <person name="Lipzen A."/>
            <person name="Chen C."/>
            <person name="Yanf M."/>
            <person name="Daum C."/>
            <person name="Ng V."/>
            <person name="Clum A."/>
            <person name="Ohm R."/>
            <person name="Martin F."/>
            <person name="Silar P."/>
            <person name="Natvig D."/>
            <person name="Lalanne C."/>
            <person name="Gautier V."/>
            <person name="Ament-Velasquez S.L."/>
            <person name="Kruys A."/>
            <person name="Hutchinson M.I."/>
            <person name="Powell A.J."/>
            <person name="Barry K."/>
            <person name="Miller A.N."/>
            <person name="Grigoriev I.V."/>
            <person name="Debuchy R."/>
            <person name="Gladieux P."/>
            <person name="Thoren M.H."/>
            <person name="Johannesson H."/>
        </authorList>
    </citation>
    <scope>NUCLEOTIDE SEQUENCE</scope>
    <source>
        <strain evidence="4">CBS 508.74</strain>
    </source>
</reference>
<dbReference type="Pfam" id="PF17100">
    <property type="entry name" value="NACHT_N"/>
    <property type="match status" value="1"/>
</dbReference>
<dbReference type="GeneID" id="89942364"/>
<dbReference type="Proteomes" id="UP001302812">
    <property type="component" value="Unassembled WGS sequence"/>
</dbReference>
<dbReference type="EMBL" id="MU853370">
    <property type="protein sequence ID" value="KAK4107658.1"/>
    <property type="molecule type" value="Genomic_DNA"/>
</dbReference>
<evidence type="ECO:0000256" key="1">
    <source>
        <dbReference type="ARBA" id="ARBA00022737"/>
    </source>
</evidence>
<evidence type="ECO:0000259" key="3">
    <source>
        <dbReference type="Pfam" id="PF24883"/>
    </source>
</evidence>
<accession>A0AAN6QCJ2</accession>
<dbReference type="SUPFAM" id="SSF52540">
    <property type="entry name" value="P-loop containing nucleoside triphosphate hydrolases"/>
    <property type="match status" value="1"/>
</dbReference>
<keyword evidence="5" id="KW-1185">Reference proteome</keyword>
<evidence type="ECO:0000259" key="2">
    <source>
        <dbReference type="Pfam" id="PF17100"/>
    </source>
</evidence>
<evidence type="ECO:0000313" key="5">
    <source>
        <dbReference type="Proteomes" id="UP001302812"/>
    </source>
</evidence>
<dbReference type="PANTHER" id="PTHR10039:SF14">
    <property type="entry name" value="NACHT DOMAIN-CONTAINING PROTEIN"/>
    <property type="match status" value="1"/>
</dbReference>